<dbReference type="EMBL" id="JAGEUA010000003">
    <property type="protein sequence ID" value="KAL0994300.1"/>
    <property type="molecule type" value="Genomic_DNA"/>
</dbReference>
<organism evidence="2 3">
    <name type="scientific">Umbra pygmaea</name>
    <name type="common">Eastern mudminnow</name>
    <dbReference type="NCBI Taxonomy" id="75934"/>
    <lineage>
        <taxon>Eukaryota</taxon>
        <taxon>Metazoa</taxon>
        <taxon>Chordata</taxon>
        <taxon>Craniata</taxon>
        <taxon>Vertebrata</taxon>
        <taxon>Euteleostomi</taxon>
        <taxon>Actinopterygii</taxon>
        <taxon>Neopterygii</taxon>
        <taxon>Teleostei</taxon>
        <taxon>Protacanthopterygii</taxon>
        <taxon>Esociformes</taxon>
        <taxon>Umbridae</taxon>
        <taxon>Umbra</taxon>
    </lineage>
</organism>
<evidence type="ECO:0000313" key="3">
    <source>
        <dbReference type="Proteomes" id="UP001557470"/>
    </source>
</evidence>
<evidence type="ECO:0000259" key="1">
    <source>
        <dbReference type="Pfam" id="PF13837"/>
    </source>
</evidence>
<accession>A0ABD0XK79</accession>
<evidence type="ECO:0000313" key="2">
    <source>
        <dbReference type="EMBL" id="KAL0994300.1"/>
    </source>
</evidence>
<comment type="caution">
    <text evidence="2">The sequence shown here is derived from an EMBL/GenBank/DDBJ whole genome shotgun (WGS) entry which is preliminary data.</text>
</comment>
<dbReference type="Proteomes" id="UP001557470">
    <property type="component" value="Unassembled WGS sequence"/>
</dbReference>
<name>A0ABD0XK79_UMBPY</name>
<proteinExistence type="predicted"/>
<gene>
    <name evidence="2" type="ORF">UPYG_G00120410</name>
</gene>
<protein>
    <recommendedName>
        <fullName evidence="1">Myb/SANT-like DNA-binding domain-containing protein</fullName>
    </recommendedName>
</protein>
<feature type="domain" description="Myb/SANT-like DNA-binding" evidence="1">
    <location>
        <begin position="15"/>
        <end position="109"/>
    </location>
</feature>
<dbReference type="Gene3D" id="1.10.10.60">
    <property type="entry name" value="Homeodomain-like"/>
    <property type="match status" value="1"/>
</dbReference>
<sequence>MADVVSSVVDKEFTYKWTKEQTAQFIKLRAENDHLFTGAKNSAAVAWRRILEKMDLLGKISLFQAKKKWDNLQRKYKVSKDCKCHRTGEGVSRKSTAATWPWFVQMDEVLGQRPSNNTPVLIASISEDSAAVADQHEKPAPPAAHRKRVYDHELLQLMKEDMQFQRESEERRAQESRERMDRVFSLLERMVDKQ</sequence>
<reference evidence="2 3" key="1">
    <citation type="submission" date="2024-06" db="EMBL/GenBank/DDBJ databases">
        <authorList>
            <person name="Pan Q."/>
            <person name="Wen M."/>
            <person name="Jouanno E."/>
            <person name="Zahm M."/>
            <person name="Klopp C."/>
            <person name="Cabau C."/>
            <person name="Louis A."/>
            <person name="Berthelot C."/>
            <person name="Parey E."/>
            <person name="Roest Crollius H."/>
            <person name="Montfort J."/>
            <person name="Robinson-Rechavi M."/>
            <person name="Bouchez O."/>
            <person name="Lampietro C."/>
            <person name="Lopez Roques C."/>
            <person name="Donnadieu C."/>
            <person name="Postlethwait J."/>
            <person name="Bobe J."/>
            <person name="Verreycken H."/>
            <person name="Guiguen Y."/>
        </authorList>
    </citation>
    <scope>NUCLEOTIDE SEQUENCE [LARGE SCALE GENOMIC DNA]</scope>
    <source>
        <strain evidence="2">Up_M1</strain>
        <tissue evidence="2">Testis</tissue>
    </source>
</reference>
<dbReference type="Pfam" id="PF13837">
    <property type="entry name" value="Myb_DNA-bind_4"/>
    <property type="match status" value="1"/>
</dbReference>
<dbReference type="InterPro" id="IPR044822">
    <property type="entry name" value="Myb_DNA-bind_4"/>
</dbReference>
<keyword evidence="3" id="KW-1185">Reference proteome</keyword>
<dbReference type="AlphaFoldDB" id="A0ABD0XK79"/>